<accession>A0AAD7CMU7</accession>
<evidence type="ECO:0000256" key="1">
    <source>
        <dbReference type="ARBA" id="ARBA00006484"/>
    </source>
</evidence>
<dbReference type="GO" id="GO:0016491">
    <property type="term" value="F:oxidoreductase activity"/>
    <property type="evidence" value="ECO:0007669"/>
    <property type="project" value="UniProtKB-KW"/>
</dbReference>
<name>A0AAD7CMU7_MYCRO</name>
<dbReference type="SUPFAM" id="SSF51735">
    <property type="entry name" value="NAD(P)-binding Rossmann-fold domains"/>
    <property type="match status" value="1"/>
</dbReference>
<dbReference type="PANTHER" id="PTHR43544:SF7">
    <property type="entry name" value="NADB-LER2"/>
    <property type="match status" value="1"/>
</dbReference>
<dbReference type="GO" id="GO:0005737">
    <property type="term" value="C:cytoplasm"/>
    <property type="evidence" value="ECO:0007669"/>
    <property type="project" value="TreeGrafter"/>
</dbReference>
<dbReference type="Proteomes" id="UP001221757">
    <property type="component" value="Unassembled WGS sequence"/>
</dbReference>
<evidence type="ECO:0000256" key="4">
    <source>
        <dbReference type="RuleBase" id="RU000363"/>
    </source>
</evidence>
<dbReference type="InterPro" id="IPR002347">
    <property type="entry name" value="SDR_fam"/>
</dbReference>
<dbReference type="InterPro" id="IPR051468">
    <property type="entry name" value="Fungal_SecMetab_SDRs"/>
</dbReference>
<keyword evidence="2" id="KW-0521">NADP</keyword>
<dbReference type="AlphaFoldDB" id="A0AAD7CMU7"/>
<evidence type="ECO:0000313" key="5">
    <source>
        <dbReference type="EMBL" id="KAJ7653807.1"/>
    </source>
</evidence>
<comment type="similarity">
    <text evidence="1 4">Belongs to the short-chain dehydrogenases/reductases (SDR) family.</text>
</comment>
<reference evidence="5" key="1">
    <citation type="submission" date="2023-03" db="EMBL/GenBank/DDBJ databases">
        <title>Massive genome expansion in bonnet fungi (Mycena s.s.) driven by repeated elements and novel gene families across ecological guilds.</title>
        <authorList>
            <consortium name="Lawrence Berkeley National Laboratory"/>
            <person name="Harder C.B."/>
            <person name="Miyauchi S."/>
            <person name="Viragh M."/>
            <person name="Kuo A."/>
            <person name="Thoen E."/>
            <person name="Andreopoulos B."/>
            <person name="Lu D."/>
            <person name="Skrede I."/>
            <person name="Drula E."/>
            <person name="Henrissat B."/>
            <person name="Morin E."/>
            <person name="Kohler A."/>
            <person name="Barry K."/>
            <person name="LaButti K."/>
            <person name="Morin E."/>
            <person name="Salamov A."/>
            <person name="Lipzen A."/>
            <person name="Mereny Z."/>
            <person name="Hegedus B."/>
            <person name="Baldrian P."/>
            <person name="Stursova M."/>
            <person name="Weitz H."/>
            <person name="Taylor A."/>
            <person name="Grigoriev I.V."/>
            <person name="Nagy L.G."/>
            <person name="Martin F."/>
            <person name="Kauserud H."/>
        </authorList>
    </citation>
    <scope>NUCLEOTIDE SEQUENCE</scope>
    <source>
        <strain evidence="5">CBHHK067</strain>
    </source>
</reference>
<evidence type="ECO:0000256" key="3">
    <source>
        <dbReference type="ARBA" id="ARBA00023002"/>
    </source>
</evidence>
<protein>
    <recommendedName>
        <fullName evidence="7">NAD(P)-binding protein</fullName>
    </recommendedName>
</protein>
<comment type="caution">
    <text evidence="5">The sequence shown here is derived from an EMBL/GenBank/DDBJ whole genome shotgun (WGS) entry which is preliminary data.</text>
</comment>
<gene>
    <name evidence="5" type="ORF">B0H17DRAFT_1186289</name>
</gene>
<evidence type="ECO:0000256" key="2">
    <source>
        <dbReference type="ARBA" id="ARBA00022857"/>
    </source>
</evidence>
<dbReference type="EMBL" id="JARKIE010000330">
    <property type="protein sequence ID" value="KAJ7653807.1"/>
    <property type="molecule type" value="Genomic_DNA"/>
</dbReference>
<sequence length="245" mass="25824">MSIRSILVTGSNQGLGMHTVHKLASTPNVMVFMAARKLPAAKEALSKFAKDVDASSSVVPVQLDITDAASVKAAHDSIAKHLKEKSLPGLDVLVNNAGAIGTFQEVFPVNVMGTVNITEAILPLINKGGAILNVSSQLGSLSWAVERGPPRLLPAYASSKSALNMLTMQWAIQEEQKGSGIRVVSICPVGNLRLTERFLGFNATNLNGFRAPGDPAVGCMVIVKSALEKTGRTGVFYNASGDLAW</sequence>
<evidence type="ECO:0000313" key="6">
    <source>
        <dbReference type="Proteomes" id="UP001221757"/>
    </source>
</evidence>
<dbReference type="PRINTS" id="PR00080">
    <property type="entry name" value="SDRFAMILY"/>
</dbReference>
<evidence type="ECO:0008006" key="7">
    <source>
        <dbReference type="Google" id="ProtNLM"/>
    </source>
</evidence>
<dbReference type="PANTHER" id="PTHR43544">
    <property type="entry name" value="SHORT-CHAIN DEHYDROGENASE/REDUCTASE"/>
    <property type="match status" value="1"/>
</dbReference>
<organism evidence="5 6">
    <name type="scientific">Mycena rosella</name>
    <name type="common">Pink bonnet</name>
    <name type="synonym">Agaricus rosellus</name>
    <dbReference type="NCBI Taxonomy" id="1033263"/>
    <lineage>
        <taxon>Eukaryota</taxon>
        <taxon>Fungi</taxon>
        <taxon>Dikarya</taxon>
        <taxon>Basidiomycota</taxon>
        <taxon>Agaricomycotina</taxon>
        <taxon>Agaricomycetes</taxon>
        <taxon>Agaricomycetidae</taxon>
        <taxon>Agaricales</taxon>
        <taxon>Marasmiineae</taxon>
        <taxon>Mycenaceae</taxon>
        <taxon>Mycena</taxon>
    </lineage>
</organism>
<dbReference type="InterPro" id="IPR036291">
    <property type="entry name" value="NAD(P)-bd_dom_sf"/>
</dbReference>
<proteinExistence type="inferred from homology"/>
<dbReference type="Gene3D" id="3.40.50.720">
    <property type="entry name" value="NAD(P)-binding Rossmann-like Domain"/>
    <property type="match status" value="1"/>
</dbReference>
<dbReference type="Pfam" id="PF00106">
    <property type="entry name" value="adh_short"/>
    <property type="match status" value="1"/>
</dbReference>
<keyword evidence="6" id="KW-1185">Reference proteome</keyword>
<dbReference type="PRINTS" id="PR00081">
    <property type="entry name" value="GDHRDH"/>
</dbReference>
<keyword evidence="3" id="KW-0560">Oxidoreductase</keyword>